<name>A0A1H6J236_MYCRU</name>
<sequence length="253" mass="27424">MTTKFKVNEQVFVPSRLLPNPAAQNFALRRAKVLEQKARSVRINLQDEHGNDIEVASRLVHRKNLGIGVIRIGDFKTELNALDPLAKSMMHYLRLLLEPDAVVLREVRTSTEICAVWAELAPRTSHIVLIGHGNADSLNFLDLDAPVGGDRFGTMLAGAAPKSPPKVVISLTCLTGRAAFASPFSASSVCTDYIAPFQLVHSAAASLFGQSFFANHLLSGLGVAAAFRRAHAAVGTGVTFRHWRTGGFTTLKR</sequence>
<evidence type="ECO:0008006" key="3">
    <source>
        <dbReference type="Google" id="ProtNLM"/>
    </source>
</evidence>
<dbReference type="EMBL" id="LT629971">
    <property type="protein sequence ID" value="SEH54646.1"/>
    <property type="molecule type" value="Genomic_DNA"/>
</dbReference>
<organism evidence="1 2">
    <name type="scientific">Mycolicibacterium rutilum</name>
    <name type="common">Mycobacterium rutilum</name>
    <dbReference type="NCBI Taxonomy" id="370526"/>
    <lineage>
        <taxon>Bacteria</taxon>
        <taxon>Bacillati</taxon>
        <taxon>Actinomycetota</taxon>
        <taxon>Actinomycetes</taxon>
        <taxon>Mycobacteriales</taxon>
        <taxon>Mycobacteriaceae</taxon>
        <taxon>Mycolicibacterium</taxon>
    </lineage>
</organism>
<dbReference type="AlphaFoldDB" id="A0A1H6J236"/>
<dbReference type="Proteomes" id="UP000182915">
    <property type="component" value="Chromosome I"/>
</dbReference>
<evidence type="ECO:0000313" key="2">
    <source>
        <dbReference type="Proteomes" id="UP000182915"/>
    </source>
</evidence>
<dbReference type="OrthoDB" id="6064706at2"/>
<evidence type="ECO:0000313" key="1">
    <source>
        <dbReference type="EMBL" id="SEH54646.1"/>
    </source>
</evidence>
<accession>A0A1H6J236</accession>
<proteinExistence type="predicted"/>
<protein>
    <recommendedName>
        <fullName evidence="3">CHAT domain-containing protein</fullName>
    </recommendedName>
</protein>
<reference evidence="2" key="1">
    <citation type="submission" date="2016-10" db="EMBL/GenBank/DDBJ databases">
        <authorList>
            <person name="Varghese N."/>
            <person name="Submissions S."/>
        </authorList>
    </citation>
    <scope>NUCLEOTIDE SEQUENCE [LARGE SCALE GENOMIC DNA]</scope>
    <source>
        <strain evidence="2">DSM 45405</strain>
    </source>
</reference>
<gene>
    <name evidence="1" type="ORF">SAMN04489835_1266</name>
</gene>
<keyword evidence="2" id="KW-1185">Reference proteome</keyword>
<dbReference type="RefSeq" id="WP_066810991.1">
    <property type="nucleotide sequence ID" value="NZ_LT629971.1"/>
</dbReference>